<feature type="compositionally biased region" description="Low complexity" evidence="1">
    <location>
        <begin position="100"/>
        <end position="115"/>
    </location>
</feature>
<gene>
    <name evidence="4" type="ORF">PENSUB_5231</name>
</gene>
<evidence type="ECO:0000313" key="5">
    <source>
        <dbReference type="Proteomes" id="UP000186955"/>
    </source>
</evidence>
<feature type="domain" description="PEX14-like helix-turn-helix" evidence="3">
    <location>
        <begin position="9"/>
        <end position="79"/>
    </location>
</feature>
<sequence>MTEAQSPSSFEQLKAYPFTSDPEFANGLAIILGHAGTPASEAEMSRDDDLVLQAKCFFFSRKQKITPPINFATYKAWLTGASSESNAATAVSEQPHEPSTETTVASTESSTSAEPAYPTSFAHIVELITTGQPIPGIQQIPDTVLEGHDLSSEKPRRRKPWEKDVQEKEPVQEEMASNAA</sequence>
<dbReference type="OrthoDB" id="9936937at2759"/>
<dbReference type="AlphaFoldDB" id="A0A1Q5UAB9"/>
<organism evidence="4 5">
    <name type="scientific">Penicillium subrubescens</name>
    <dbReference type="NCBI Taxonomy" id="1316194"/>
    <lineage>
        <taxon>Eukaryota</taxon>
        <taxon>Fungi</taxon>
        <taxon>Dikarya</taxon>
        <taxon>Ascomycota</taxon>
        <taxon>Pezizomycotina</taxon>
        <taxon>Eurotiomycetes</taxon>
        <taxon>Eurotiomycetidae</taxon>
        <taxon>Eurotiales</taxon>
        <taxon>Aspergillaceae</taxon>
        <taxon>Penicillium</taxon>
    </lineage>
</organism>
<feature type="compositionally biased region" description="Basic and acidic residues" evidence="1">
    <location>
        <begin position="145"/>
        <end position="154"/>
    </location>
</feature>
<feature type="region of interest" description="Disordered" evidence="1">
    <location>
        <begin position="135"/>
        <end position="180"/>
    </location>
</feature>
<dbReference type="PANTHER" id="PTHR36855">
    <property type="entry name" value="CHROMOSOME 10, WHOLE GENOME SHOTGUN SEQUENCE"/>
    <property type="match status" value="1"/>
</dbReference>
<dbReference type="InterPro" id="IPR040554">
    <property type="entry name" value="KPWE_PEX14_dom"/>
</dbReference>
<comment type="caution">
    <text evidence="4">The sequence shown here is derived from an EMBL/GenBank/DDBJ whole genome shotgun (WGS) entry which is preliminary data.</text>
</comment>
<keyword evidence="5" id="KW-1185">Reference proteome</keyword>
<feature type="region of interest" description="Disordered" evidence="1">
    <location>
        <begin position="85"/>
        <end position="115"/>
    </location>
</feature>
<evidence type="ECO:0000256" key="1">
    <source>
        <dbReference type="SAM" id="MobiDB-lite"/>
    </source>
</evidence>
<accession>A0A1Q5UAB9</accession>
<name>A0A1Q5UAB9_9EURO</name>
<reference evidence="4 5" key="1">
    <citation type="submission" date="2016-10" db="EMBL/GenBank/DDBJ databases">
        <title>Genome sequence of the ascomycete fungus Penicillium subrubescens.</title>
        <authorList>
            <person name="De Vries R.P."/>
            <person name="Peng M."/>
            <person name="Dilokpimol A."/>
            <person name="Hilden K."/>
            <person name="Makela M.R."/>
            <person name="Grigoriev I."/>
            <person name="Riley R."/>
            <person name="Granchi Z."/>
        </authorList>
    </citation>
    <scope>NUCLEOTIDE SEQUENCE [LARGE SCALE GENOMIC DNA]</scope>
    <source>
        <strain evidence="4 5">CBS 132785</strain>
    </source>
</reference>
<proteinExistence type="predicted"/>
<dbReference type="PANTHER" id="PTHR36855:SF1">
    <property type="entry name" value="PEROXISOME MEMBRANE ANCHOR PROTEIN PEX14P N-TERMINAL DOMAIN-CONTAINING PROTEIN"/>
    <property type="match status" value="1"/>
</dbReference>
<dbReference type="STRING" id="1316194.A0A1Q5UAB9"/>
<dbReference type="Pfam" id="PF25871">
    <property type="entry name" value="HTH_76"/>
    <property type="match status" value="1"/>
</dbReference>
<evidence type="ECO:0000259" key="3">
    <source>
        <dbReference type="Pfam" id="PF25871"/>
    </source>
</evidence>
<evidence type="ECO:0000259" key="2">
    <source>
        <dbReference type="Pfam" id="PF17733"/>
    </source>
</evidence>
<evidence type="ECO:0000313" key="4">
    <source>
        <dbReference type="EMBL" id="OKP09409.1"/>
    </source>
</evidence>
<feature type="compositionally biased region" description="Basic and acidic residues" evidence="1">
    <location>
        <begin position="161"/>
        <end position="171"/>
    </location>
</feature>
<feature type="domain" description="Peroxisomal membrane protein PEX14-like KPWE" evidence="2">
    <location>
        <begin position="117"/>
        <end position="163"/>
    </location>
</feature>
<dbReference type="EMBL" id="MNBE01000524">
    <property type="protein sequence ID" value="OKP09409.1"/>
    <property type="molecule type" value="Genomic_DNA"/>
</dbReference>
<protein>
    <submittedName>
        <fullName evidence="4">Uncharacterized protein</fullName>
    </submittedName>
</protein>
<dbReference type="Pfam" id="PF17733">
    <property type="entry name" value="KPWE_dom"/>
    <property type="match status" value="1"/>
</dbReference>
<dbReference type="Proteomes" id="UP000186955">
    <property type="component" value="Unassembled WGS sequence"/>
</dbReference>
<dbReference type="InterPro" id="IPR058841">
    <property type="entry name" value="HTH_76"/>
</dbReference>